<keyword evidence="14" id="KW-1185">Reference proteome</keyword>
<dbReference type="UniPathway" id="UPA00070">
    <property type="reaction ID" value="UER00120"/>
</dbReference>
<dbReference type="GO" id="GO:0044205">
    <property type="term" value="P:'de novo' UMP biosynthetic process"/>
    <property type="evidence" value="ECO:0007669"/>
    <property type="project" value="UniProtKB-UniPathway"/>
</dbReference>
<evidence type="ECO:0000256" key="7">
    <source>
        <dbReference type="ARBA" id="ARBA00023239"/>
    </source>
</evidence>
<feature type="binding site" evidence="10">
    <location>
        <position position="11"/>
    </location>
    <ligand>
        <name>substrate</name>
    </ligand>
</feature>
<dbReference type="PROSITE" id="PS00156">
    <property type="entry name" value="OMPDECASE"/>
    <property type="match status" value="1"/>
</dbReference>
<comment type="similarity">
    <text evidence="11">Belongs to the OMP decarboxylase family.</text>
</comment>
<evidence type="ECO:0000259" key="12">
    <source>
        <dbReference type="SMART" id="SM00934"/>
    </source>
</evidence>
<dbReference type="InterPro" id="IPR018089">
    <property type="entry name" value="OMPdecase_AS"/>
</dbReference>
<feature type="active site" description="For OMPdecase activity" evidence="9">
    <location>
        <position position="62"/>
    </location>
</feature>
<keyword evidence="5 11" id="KW-0210">Decarboxylase</keyword>
<dbReference type="GO" id="GO:0004590">
    <property type="term" value="F:orotidine-5'-phosphate decarboxylase activity"/>
    <property type="evidence" value="ECO:0007669"/>
    <property type="project" value="UniProtKB-EC"/>
</dbReference>
<evidence type="ECO:0000256" key="4">
    <source>
        <dbReference type="ARBA" id="ARBA00021923"/>
    </source>
</evidence>
<name>A0A0D8HG53_9ACTN</name>
<evidence type="ECO:0000256" key="9">
    <source>
        <dbReference type="PIRSR" id="PIRSR614732-1"/>
    </source>
</evidence>
<accession>A0A0D8HG53</accession>
<feature type="binding site" evidence="10">
    <location>
        <position position="205"/>
    </location>
    <ligand>
        <name>substrate</name>
    </ligand>
</feature>
<dbReference type="SMART" id="SM00934">
    <property type="entry name" value="OMPdecase"/>
    <property type="match status" value="1"/>
</dbReference>
<feature type="domain" description="Orotidine 5'-phosphate decarboxylase" evidence="12">
    <location>
        <begin position="5"/>
        <end position="220"/>
    </location>
</feature>
<comment type="caution">
    <text evidence="13">The sequence shown here is derived from an EMBL/GenBank/DDBJ whole genome shotgun (WGS) entry which is preliminary data.</text>
</comment>
<dbReference type="RefSeq" id="WP_052605992.1">
    <property type="nucleotide sequence ID" value="NZ_JXYS01000074.1"/>
</dbReference>
<evidence type="ECO:0000256" key="10">
    <source>
        <dbReference type="PIRSR" id="PIRSR614732-2"/>
    </source>
</evidence>
<protein>
    <recommendedName>
        <fullName evidence="4 11">Orotidine 5'-phosphate decarboxylase</fullName>
        <ecNumber evidence="3 11">4.1.1.23</ecNumber>
    </recommendedName>
</protein>
<keyword evidence="7 11" id="KW-0456">Lyase</keyword>
<comment type="function">
    <text evidence="1">Catalyzes the decarboxylation of orotidine 5'-monophosphate (OMP) to uridine 5'-monophosphate (UMP).</text>
</comment>
<dbReference type="CDD" id="cd04725">
    <property type="entry name" value="OMP_decarboxylase_like"/>
    <property type="match status" value="1"/>
</dbReference>
<reference evidence="13 14" key="1">
    <citation type="submission" date="2015-01" db="EMBL/GenBank/DDBJ databases">
        <title>Draft genome of the acidophilic iron oxidizer Acidithrix ferrooxidans strain Py-F3.</title>
        <authorList>
            <person name="Poehlein A."/>
            <person name="Eisen S."/>
            <person name="Schloemann M."/>
            <person name="Johnson B.D."/>
            <person name="Daniel R."/>
            <person name="Muehling M."/>
        </authorList>
    </citation>
    <scope>NUCLEOTIDE SEQUENCE [LARGE SCALE GENOMIC DNA]</scope>
    <source>
        <strain evidence="13 14">Py-F3</strain>
    </source>
</reference>
<dbReference type="InterPro" id="IPR001754">
    <property type="entry name" value="OMPdeCOase_dom"/>
</dbReference>
<dbReference type="Proteomes" id="UP000032360">
    <property type="component" value="Unassembled WGS sequence"/>
</dbReference>
<evidence type="ECO:0000313" key="14">
    <source>
        <dbReference type="Proteomes" id="UP000032360"/>
    </source>
</evidence>
<evidence type="ECO:0000256" key="6">
    <source>
        <dbReference type="ARBA" id="ARBA00022975"/>
    </source>
</evidence>
<dbReference type="Gene3D" id="3.20.20.70">
    <property type="entry name" value="Aldolase class I"/>
    <property type="match status" value="1"/>
</dbReference>
<evidence type="ECO:0000256" key="2">
    <source>
        <dbReference type="ARBA" id="ARBA00004861"/>
    </source>
</evidence>
<sequence length="227" mass="24483">MSDSRLALAIDTDDVVEALRWAKEYSYAFGYAKVGLELFVSEGPSVIYSLRELGYRIFLDLKLHDIPNTVFKAAKVIGSFGVELLTVHSLGGLDMLKAAVEGVVTGAVLAGVAEPPAIIGVTYLTSDSSIDPAGFAERLTLIKDSGARGFVSSGHEVARAKELEPDLFAVVPGIRFRDDARDDQSRVMTPTQALTQGADLLVLGRSVTRSQRPREAIEMLLESISKI</sequence>
<gene>
    <name evidence="13" type="primary">pyrF</name>
    <name evidence="13" type="ORF">AXFE_23760</name>
</gene>
<dbReference type="PANTHER" id="PTHR32119">
    <property type="entry name" value="OROTIDINE 5'-PHOSPHATE DECARBOXYLASE"/>
    <property type="match status" value="1"/>
</dbReference>
<feature type="binding site" evidence="10">
    <location>
        <position position="33"/>
    </location>
    <ligand>
        <name>substrate</name>
    </ligand>
</feature>
<feature type="active site" description="For OMPdecase activity" evidence="9">
    <location>
        <position position="60"/>
    </location>
</feature>
<dbReference type="Pfam" id="PF00215">
    <property type="entry name" value="OMPdecase"/>
    <property type="match status" value="1"/>
</dbReference>
<dbReference type="SUPFAM" id="SSF51366">
    <property type="entry name" value="Ribulose-phoshate binding barrel"/>
    <property type="match status" value="1"/>
</dbReference>
<feature type="binding site" evidence="10">
    <location>
        <position position="184"/>
    </location>
    <ligand>
        <name>substrate</name>
    </ligand>
</feature>
<evidence type="ECO:0000256" key="11">
    <source>
        <dbReference type="RuleBase" id="RU000512"/>
    </source>
</evidence>
<evidence type="ECO:0000313" key="13">
    <source>
        <dbReference type="EMBL" id="KJF16797.1"/>
    </source>
</evidence>
<dbReference type="AlphaFoldDB" id="A0A0D8HG53"/>
<dbReference type="OrthoDB" id="9806203at2"/>
<proteinExistence type="inferred from homology"/>
<comment type="pathway">
    <text evidence="2 11">Pyrimidine metabolism; UMP biosynthesis via de novo pathway; UMP from orotate: step 2/2.</text>
</comment>
<dbReference type="EMBL" id="JXYS01000074">
    <property type="protein sequence ID" value="KJF16797.1"/>
    <property type="molecule type" value="Genomic_DNA"/>
</dbReference>
<dbReference type="InterPro" id="IPR011060">
    <property type="entry name" value="RibuloseP-bd_barrel"/>
</dbReference>
<feature type="binding site" evidence="10">
    <location>
        <position position="204"/>
    </location>
    <ligand>
        <name>substrate</name>
    </ligand>
</feature>
<comment type="catalytic activity">
    <reaction evidence="8 11">
        <text>orotidine 5'-phosphate + H(+) = UMP + CO2</text>
        <dbReference type="Rhea" id="RHEA:11596"/>
        <dbReference type="ChEBI" id="CHEBI:15378"/>
        <dbReference type="ChEBI" id="CHEBI:16526"/>
        <dbReference type="ChEBI" id="CHEBI:57538"/>
        <dbReference type="ChEBI" id="CHEBI:57865"/>
        <dbReference type="EC" id="4.1.1.23"/>
    </reaction>
</comment>
<dbReference type="InterPro" id="IPR013785">
    <property type="entry name" value="Aldolase_TIM"/>
</dbReference>
<feature type="binding site" evidence="10">
    <location>
        <position position="125"/>
    </location>
    <ligand>
        <name>substrate</name>
    </ligand>
</feature>
<evidence type="ECO:0000256" key="8">
    <source>
        <dbReference type="ARBA" id="ARBA00049157"/>
    </source>
</evidence>
<dbReference type="PATRIC" id="fig|1280514.3.peg.3139"/>
<evidence type="ECO:0000256" key="1">
    <source>
        <dbReference type="ARBA" id="ARBA00002356"/>
    </source>
</evidence>
<organism evidence="13 14">
    <name type="scientific">Acidithrix ferrooxidans</name>
    <dbReference type="NCBI Taxonomy" id="1280514"/>
    <lineage>
        <taxon>Bacteria</taxon>
        <taxon>Bacillati</taxon>
        <taxon>Actinomycetota</taxon>
        <taxon>Acidimicrobiia</taxon>
        <taxon>Acidimicrobiales</taxon>
        <taxon>Acidimicrobiaceae</taxon>
        <taxon>Acidithrix</taxon>
    </lineage>
</organism>
<dbReference type="GO" id="GO:0006207">
    <property type="term" value="P:'de novo' pyrimidine nucleobase biosynthetic process"/>
    <property type="evidence" value="ECO:0007669"/>
    <property type="project" value="InterPro"/>
</dbReference>
<evidence type="ECO:0000256" key="3">
    <source>
        <dbReference type="ARBA" id="ARBA00012321"/>
    </source>
</evidence>
<dbReference type="EC" id="4.1.1.23" evidence="3 11"/>
<dbReference type="NCBIfam" id="TIGR01740">
    <property type="entry name" value="pyrF"/>
    <property type="match status" value="1"/>
</dbReference>
<feature type="active site" description="For OMPdecase activity" evidence="9">
    <location>
        <position position="65"/>
    </location>
</feature>
<feature type="binding site" evidence="10">
    <location>
        <position position="175"/>
    </location>
    <ligand>
        <name>substrate</name>
    </ligand>
</feature>
<evidence type="ECO:0000256" key="5">
    <source>
        <dbReference type="ARBA" id="ARBA00022793"/>
    </source>
</evidence>
<dbReference type="InterPro" id="IPR014732">
    <property type="entry name" value="OMPdecase"/>
</dbReference>
<dbReference type="STRING" id="1280514.AXFE_23760"/>
<keyword evidence="6 11" id="KW-0665">Pyrimidine biosynthesis</keyword>
<dbReference type="GO" id="GO:0005829">
    <property type="term" value="C:cytosol"/>
    <property type="evidence" value="ECO:0007669"/>
    <property type="project" value="TreeGrafter"/>
</dbReference>
<dbReference type="PANTHER" id="PTHR32119:SF2">
    <property type="entry name" value="OROTIDINE 5'-PHOSPHATE DECARBOXYLASE"/>
    <property type="match status" value="1"/>
</dbReference>